<evidence type="ECO:0000313" key="3">
    <source>
        <dbReference type="Proteomes" id="UP001332192"/>
    </source>
</evidence>
<evidence type="ECO:0000256" key="1">
    <source>
        <dbReference type="SAM" id="MobiDB-lite"/>
    </source>
</evidence>
<name>A0ABZ1C1X2_9FIRM</name>
<dbReference type="Proteomes" id="UP001332192">
    <property type="component" value="Chromosome"/>
</dbReference>
<reference evidence="2 3" key="1">
    <citation type="journal article" date="2024" name="Front. Microbiol.">
        <title>Novel thermophilic genera Geochorda gen. nov. and Carboxydochorda gen. nov. from the deep terrestrial subsurface reveal the ecophysiological diversity in the class Limnochordia.</title>
        <authorList>
            <person name="Karnachuk O.V."/>
            <person name="Lukina A.P."/>
            <person name="Avakyan M.R."/>
            <person name="Kadnikov V.V."/>
            <person name="Begmatov S."/>
            <person name="Beletsky A.V."/>
            <person name="Vlasova K.G."/>
            <person name="Novikov A.A."/>
            <person name="Shcherbakova V.A."/>
            <person name="Mardanov A.V."/>
            <person name="Ravin N.V."/>
        </authorList>
    </citation>
    <scope>NUCLEOTIDE SEQUENCE [LARGE SCALE GENOMIC DNA]</scope>
    <source>
        <strain evidence="2 3">L945</strain>
    </source>
</reference>
<feature type="region of interest" description="Disordered" evidence="1">
    <location>
        <begin position="83"/>
        <end position="120"/>
    </location>
</feature>
<organism evidence="2 3">
    <name type="scientific">Carboxydichorda subterranea</name>
    <dbReference type="NCBI Taxonomy" id="3109565"/>
    <lineage>
        <taxon>Bacteria</taxon>
        <taxon>Bacillati</taxon>
        <taxon>Bacillota</taxon>
        <taxon>Limnochordia</taxon>
        <taxon>Limnochordales</taxon>
        <taxon>Geochordaceae</taxon>
        <taxon>Carboxydichorda</taxon>
    </lineage>
</organism>
<sequence length="120" mass="13513">MVMMHYSPEPDWPCVGPDGAPVDVELYARFAPKKLELVRGYLINGPEHPEARLRPLALLLRNVGLKAALRLAPREAWKRAMREAEPFQRPSGPARKVTIPADVGERQRHAGFGGTRPRER</sequence>
<protein>
    <submittedName>
        <fullName evidence="2">Uncharacterized protein</fullName>
    </submittedName>
</protein>
<proteinExistence type="predicted"/>
<dbReference type="RefSeq" id="WP_324718143.1">
    <property type="nucleotide sequence ID" value="NZ_CP141615.1"/>
</dbReference>
<dbReference type="EMBL" id="CP141615">
    <property type="protein sequence ID" value="WRP18873.1"/>
    <property type="molecule type" value="Genomic_DNA"/>
</dbReference>
<evidence type="ECO:0000313" key="2">
    <source>
        <dbReference type="EMBL" id="WRP18873.1"/>
    </source>
</evidence>
<accession>A0ABZ1C1X2</accession>
<gene>
    <name evidence="2" type="ORF">U7230_07745</name>
</gene>
<keyword evidence="3" id="KW-1185">Reference proteome</keyword>